<evidence type="ECO:0000256" key="11">
    <source>
        <dbReference type="RuleBase" id="RU004106"/>
    </source>
</evidence>
<dbReference type="Gene3D" id="3.20.10.10">
    <property type="entry name" value="D-amino Acid Aminotransferase, subunit A, domain 2"/>
    <property type="match status" value="1"/>
</dbReference>
<dbReference type="PANTHER" id="PTHR42743:SF11">
    <property type="entry name" value="AMINODEOXYCHORISMATE LYASE"/>
    <property type="match status" value="1"/>
</dbReference>
<dbReference type="CDD" id="cd00449">
    <property type="entry name" value="PLPDE_IV"/>
    <property type="match status" value="1"/>
</dbReference>
<gene>
    <name evidence="13" type="ORF">QWZ15_12395</name>
</gene>
<dbReference type="InterPro" id="IPR050571">
    <property type="entry name" value="Class-IV_PLP-Dep_Aminotrnsfr"/>
</dbReference>
<reference evidence="14" key="1">
    <citation type="journal article" date="2019" name="Int. J. Syst. Evol. Microbiol.">
        <title>The Global Catalogue of Microorganisms (GCM) 10K type strain sequencing project: providing services to taxonomists for standard genome sequencing and annotation.</title>
        <authorList>
            <consortium name="The Broad Institute Genomics Platform"/>
            <consortium name="The Broad Institute Genome Sequencing Center for Infectious Disease"/>
            <person name="Wu L."/>
            <person name="Ma J."/>
        </authorList>
    </citation>
    <scope>NUCLEOTIDE SEQUENCE [LARGE SCALE GENOMIC DNA]</scope>
    <source>
        <strain evidence="14">CECT 7706</strain>
    </source>
</reference>
<dbReference type="InterPro" id="IPR043132">
    <property type="entry name" value="BCAT-like_C"/>
</dbReference>
<evidence type="ECO:0000256" key="3">
    <source>
        <dbReference type="ARBA" id="ARBA00004931"/>
    </source>
</evidence>
<comment type="similarity">
    <text evidence="5 11">Belongs to the class-IV pyridoxal-phosphate-dependent aminotransferase family.</text>
</comment>
<comment type="pathway">
    <text evidence="2">Amino-acid biosynthesis; L-isoleucine biosynthesis; L-isoleucine from 2-oxobutanoate: step 4/4.</text>
</comment>
<dbReference type="RefSeq" id="WP_163387153.1">
    <property type="nucleotide sequence ID" value="NZ_JAUFQS010000011.1"/>
</dbReference>
<evidence type="ECO:0000256" key="2">
    <source>
        <dbReference type="ARBA" id="ARBA00004824"/>
    </source>
</evidence>
<keyword evidence="13" id="KW-0032">Aminotransferase</keyword>
<evidence type="ECO:0000256" key="5">
    <source>
        <dbReference type="ARBA" id="ARBA00009320"/>
    </source>
</evidence>
<dbReference type="InterPro" id="IPR018300">
    <property type="entry name" value="Aminotrans_IV_CS"/>
</dbReference>
<protein>
    <recommendedName>
        <fullName evidence="6">branched-chain-amino-acid transaminase</fullName>
        <ecNumber evidence="6">2.6.1.42</ecNumber>
    </recommendedName>
</protein>
<dbReference type="EC" id="2.6.1.42" evidence="6"/>
<evidence type="ECO:0000256" key="12">
    <source>
        <dbReference type="RuleBase" id="RU004516"/>
    </source>
</evidence>
<dbReference type="Proteomes" id="UP001236663">
    <property type="component" value="Unassembled WGS sequence"/>
</dbReference>
<evidence type="ECO:0000256" key="6">
    <source>
        <dbReference type="ARBA" id="ARBA00013053"/>
    </source>
</evidence>
<evidence type="ECO:0000313" key="14">
    <source>
        <dbReference type="Proteomes" id="UP001236663"/>
    </source>
</evidence>
<evidence type="ECO:0000256" key="10">
    <source>
        <dbReference type="ARBA" id="ARBA00049229"/>
    </source>
</evidence>
<comment type="pathway">
    <text evidence="4">Amino-acid biosynthesis; L-leucine biosynthesis; L-leucine from 3-methyl-2-oxobutanoate: step 4/4.</text>
</comment>
<evidence type="ECO:0000313" key="13">
    <source>
        <dbReference type="EMBL" id="MDN3688634.1"/>
    </source>
</evidence>
<organism evidence="13 14">
    <name type="scientific">Cyclobacterium jeungdonense</name>
    <dbReference type="NCBI Taxonomy" id="708087"/>
    <lineage>
        <taxon>Bacteria</taxon>
        <taxon>Pseudomonadati</taxon>
        <taxon>Bacteroidota</taxon>
        <taxon>Cytophagia</taxon>
        <taxon>Cytophagales</taxon>
        <taxon>Cyclobacteriaceae</taxon>
        <taxon>Cyclobacterium</taxon>
    </lineage>
</organism>
<dbReference type="EMBL" id="JAUFQS010000011">
    <property type="protein sequence ID" value="MDN3688634.1"/>
    <property type="molecule type" value="Genomic_DNA"/>
</dbReference>
<dbReference type="SUPFAM" id="SSF56752">
    <property type="entry name" value="D-aminoacid aminotransferase-like PLP-dependent enzymes"/>
    <property type="match status" value="1"/>
</dbReference>
<evidence type="ECO:0000256" key="9">
    <source>
        <dbReference type="ARBA" id="ARBA00048798"/>
    </source>
</evidence>
<proteinExistence type="inferred from homology"/>
<dbReference type="InterPro" id="IPR043131">
    <property type="entry name" value="BCAT-like_N"/>
</dbReference>
<evidence type="ECO:0000256" key="7">
    <source>
        <dbReference type="ARBA" id="ARBA00022898"/>
    </source>
</evidence>
<evidence type="ECO:0000256" key="1">
    <source>
        <dbReference type="ARBA" id="ARBA00001933"/>
    </source>
</evidence>
<dbReference type="PROSITE" id="PS00770">
    <property type="entry name" value="AA_TRANSFER_CLASS_4"/>
    <property type="match status" value="1"/>
</dbReference>
<dbReference type="InterPro" id="IPR001544">
    <property type="entry name" value="Aminotrans_IV"/>
</dbReference>
<dbReference type="PANTHER" id="PTHR42743">
    <property type="entry name" value="AMINO-ACID AMINOTRANSFERASE"/>
    <property type="match status" value="1"/>
</dbReference>
<evidence type="ECO:0000256" key="8">
    <source>
        <dbReference type="ARBA" id="ARBA00048212"/>
    </source>
</evidence>
<dbReference type="GO" id="GO:0008483">
    <property type="term" value="F:transaminase activity"/>
    <property type="evidence" value="ECO:0007669"/>
    <property type="project" value="UniProtKB-KW"/>
</dbReference>
<accession>A0ABT8C9D1</accession>
<dbReference type="Gene3D" id="3.30.470.10">
    <property type="match status" value="1"/>
</dbReference>
<keyword evidence="14" id="KW-1185">Reference proteome</keyword>
<sequence length="271" mass="31248">MKHFLSNSQNPFKEIDSLSLNRAMLFGDGIFETMVYSRGAIRFRDAHLERAIRSLKILRMPPKGHLDIARISTLINSHFDREKTYRIRWTIFRNGLGKYTPLETNFSELVTISDFQAAPKIKETAYINESIRLYDFPWANCKTLNALPYVLANQERMERKMDEVILLDSKGFLSEAGSSNLFWCKKRRIVTPSLNHACVAGIGRKHILERLSKLKIQHTEGSFRPDNLMDADQVFVSNISGISYLKFINGRQFDTRPIPELESLFDLSIPS</sequence>
<comment type="pathway">
    <text evidence="3">Amino-acid biosynthesis; L-valine biosynthesis; L-valine from pyruvate: step 4/4.</text>
</comment>
<keyword evidence="13" id="KW-0808">Transferase</keyword>
<comment type="catalytic activity">
    <reaction evidence="10">
        <text>L-leucine + 2-oxoglutarate = 4-methyl-2-oxopentanoate + L-glutamate</text>
        <dbReference type="Rhea" id="RHEA:18321"/>
        <dbReference type="ChEBI" id="CHEBI:16810"/>
        <dbReference type="ChEBI" id="CHEBI:17865"/>
        <dbReference type="ChEBI" id="CHEBI:29985"/>
        <dbReference type="ChEBI" id="CHEBI:57427"/>
        <dbReference type="EC" id="2.6.1.42"/>
    </reaction>
</comment>
<name>A0ABT8C9D1_9BACT</name>
<comment type="catalytic activity">
    <reaction evidence="8">
        <text>L-valine + 2-oxoglutarate = 3-methyl-2-oxobutanoate + L-glutamate</text>
        <dbReference type="Rhea" id="RHEA:24813"/>
        <dbReference type="ChEBI" id="CHEBI:11851"/>
        <dbReference type="ChEBI" id="CHEBI:16810"/>
        <dbReference type="ChEBI" id="CHEBI:29985"/>
        <dbReference type="ChEBI" id="CHEBI:57762"/>
        <dbReference type="EC" id="2.6.1.42"/>
    </reaction>
</comment>
<dbReference type="InterPro" id="IPR036038">
    <property type="entry name" value="Aminotransferase-like"/>
</dbReference>
<comment type="cofactor">
    <cofactor evidence="1 12">
        <name>pyridoxal 5'-phosphate</name>
        <dbReference type="ChEBI" id="CHEBI:597326"/>
    </cofactor>
</comment>
<comment type="catalytic activity">
    <reaction evidence="9">
        <text>L-isoleucine + 2-oxoglutarate = (S)-3-methyl-2-oxopentanoate + L-glutamate</text>
        <dbReference type="Rhea" id="RHEA:24801"/>
        <dbReference type="ChEBI" id="CHEBI:16810"/>
        <dbReference type="ChEBI" id="CHEBI:29985"/>
        <dbReference type="ChEBI" id="CHEBI:35146"/>
        <dbReference type="ChEBI" id="CHEBI:58045"/>
        <dbReference type="EC" id="2.6.1.42"/>
    </reaction>
</comment>
<comment type="caution">
    <text evidence="13">The sequence shown here is derived from an EMBL/GenBank/DDBJ whole genome shotgun (WGS) entry which is preliminary data.</text>
</comment>
<dbReference type="Pfam" id="PF01063">
    <property type="entry name" value="Aminotran_4"/>
    <property type="match status" value="1"/>
</dbReference>
<evidence type="ECO:0000256" key="4">
    <source>
        <dbReference type="ARBA" id="ARBA00005072"/>
    </source>
</evidence>
<keyword evidence="7 12" id="KW-0663">Pyridoxal phosphate</keyword>